<dbReference type="PANTHER" id="PTHR24559:SF433">
    <property type="entry name" value="RNA-DIRECTED DNA POLYMERASE (REVERSE TRANSCRIPTASE), RIBONUCLEASE H-LIKE PROTEIN"/>
    <property type="match status" value="1"/>
</dbReference>
<dbReference type="Gene3D" id="3.10.10.10">
    <property type="entry name" value="HIV Type 1 Reverse Transcriptase, subunit A, domain 1"/>
    <property type="match status" value="1"/>
</dbReference>
<dbReference type="OrthoDB" id="1724165at2759"/>
<dbReference type="Gene3D" id="3.30.70.270">
    <property type="match status" value="1"/>
</dbReference>
<feature type="domain" description="Reverse transcriptase" evidence="1">
    <location>
        <begin position="96"/>
        <end position="184"/>
    </location>
</feature>
<dbReference type="InterPro" id="IPR043502">
    <property type="entry name" value="DNA/RNA_pol_sf"/>
</dbReference>
<dbReference type="InterPro" id="IPR000477">
    <property type="entry name" value="RT_dom"/>
</dbReference>
<dbReference type="CDD" id="cd01647">
    <property type="entry name" value="RT_LTR"/>
    <property type="match status" value="1"/>
</dbReference>
<organism evidence="2 3">
    <name type="scientific">Durio zibethinus</name>
    <name type="common">Durian</name>
    <dbReference type="NCBI Taxonomy" id="66656"/>
    <lineage>
        <taxon>Eukaryota</taxon>
        <taxon>Viridiplantae</taxon>
        <taxon>Streptophyta</taxon>
        <taxon>Embryophyta</taxon>
        <taxon>Tracheophyta</taxon>
        <taxon>Spermatophyta</taxon>
        <taxon>Magnoliopsida</taxon>
        <taxon>eudicotyledons</taxon>
        <taxon>Gunneridae</taxon>
        <taxon>Pentapetalae</taxon>
        <taxon>rosids</taxon>
        <taxon>malvids</taxon>
        <taxon>Malvales</taxon>
        <taxon>Malvaceae</taxon>
        <taxon>Helicteroideae</taxon>
        <taxon>Durio</taxon>
    </lineage>
</organism>
<dbReference type="PANTHER" id="PTHR24559">
    <property type="entry name" value="TRANSPOSON TY3-I GAG-POL POLYPROTEIN"/>
    <property type="match status" value="1"/>
</dbReference>
<dbReference type="GeneID" id="111315184"/>
<dbReference type="SUPFAM" id="SSF56672">
    <property type="entry name" value="DNA/RNA polymerases"/>
    <property type="match status" value="1"/>
</dbReference>
<sequence length="313" mass="36594">MIIQETIEPYEKAIDVINLGDGENKKEVKVGTSLSPIKRGKLKELLHEFVDLFIWSYQDTSRLSSNIIEHQLSLKLICKLVANIVPVLKKDEKVWICMDYRDLNRASLKDNFFFLRRIDTFVDNTAKHSIFSFMDSFSRYNQIKMAPSDMEETTVVTIWGMFCYKVMPFGLKNARATYQRAMEVKSFLRMLNYISYFISQLTSKCDPIFKETIDFVSHRAQPFYGVLGNEIKQYIFEKPSLLRAIKGSVIVEFLTERATNEHEPIKFNFPNEDLMNISQIEEGELIEKPWKMFFDRASNALRHRIGVVLISFN</sequence>
<dbReference type="Pfam" id="PF00078">
    <property type="entry name" value="RVT_1"/>
    <property type="match status" value="1"/>
</dbReference>
<name>A0A6P6B647_DURZI</name>
<dbReference type="Proteomes" id="UP000515121">
    <property type="component" value="Unplaced"/>
</dbReference>
<dbReference type="InterPro" id="IPR053134">
    <property type="entry name" value="RNA-dir_DNA_polymerase"/>
</dbReference>
<dbReference type="RefSeq" id="XP_022772495.1">
    <property type="nucleotide sequence ID" value="XM_022916760.1"/>
</dbReference>
<dbReference type="AlphaFoldDB" id="A0A6P6B647"/>
<reference evidence="3" key="1">
    <citation type="submission" date="2025-08" db="UniProtKB">
        <authorList>
            <consortium name="RefSeq"/>
        </authorList>
    </citation>
    <scope>IDENTIFICATION</scope>
    <source>
        <tissue evidence="3">Fruit stalk</tissue>
    </source>
</reference>
<evidence type="ECO:0000313" key="2">
    <source>
        <dbReference type="Proteomes" id="UP000515121"/>
    </source>
</evidence>
<dbReference type="InterPro" id="IPR043128">
    <property type="entry name" value="Rev_trsase/Diguanyl_cyclase"/>
</dbReference>
<evidence type="ECO:0000259" key="1">
    <source>
        <dbReference type="Pfam" id="PF00078"/>
    </source>
</evidence>
<evidence type="ECO:0000313" key="3">
    <source>
        <dbReference type="RefSeq" id="XP_022772495.1"/>
    </source>
</evidence>
<accession>A0A6P6B647</accession>
<keyword evidence="2" id="KW-1185">Reference proteome</keyword>
<protein>
    <submittedName>
        <fullName evidence="3">Uncharacterized protein LOC111315184</fullName>
    </submittedName>
</protein>
<dbReference type="KEGG" id="dzi:111315184"/>
<gene>
    <name evidence="3" type="primary">LOC111315184</name>
</gene>
<proteinExistence type="predicted"/>